<dbReference type="Pfam" id="PF17356">
    <property type="entry name" value="PBSX_XtrA"/>
    <property type="match status" value="1"/>
</dbReference>
<organism evidence="1 2">
    <name type="scientific">Metabacillus niabensis</name>
    <dbReference type="NCBI Taxonomy" id="324854"/>
    <lineage>
        <taxon>Bacteria</taxon>
        <taxon>Bacillati</taxon>
        <taxon>Bacillota</taxon>
        <taxon>Bacilli</taxon>
        <taxon>Bacillales</taxon>
        <taxon>Bacillaceae</taxon>
        <taxon>Metabacillus</taxon>
    </lineage>
</organism>
<protein>
    <recommendedName>
        <fullName evidence="3">Terminase</fullName>
    </recommendedName>
</protein>
<reference evidence="1 2" key="1">
    <citation type="submission" date="2023-07" db="EMBL/GenBank/DDBJ databases">
        <title>Genomic Encyclopedia of Type Strains, Phase IV (KMG-IV): sequencing the most valuable type-strain genomes for metagenomic binning, comparative biology and taxonomic classification.</title>
        <authorList>
            <person name="Goeker M."/>
        </authorList>
    </citation>
    <scope>NUCLEOTIDE SEQUENCE [LARGE SCALE GENOMIC DNA]</scope>
    <source>
        <strain evidence="1 2">DSM 17723</strain>
    </source>
</reference>
<name>A0ABT9Z884_9BACI</name>
<evidence type="ECO:0000313" key="2">
    <source>
        <dbReference type="Proteomes" id="UP001232245"/>
    </source>
</evidence>
<dbReference type="InterPro" id="IPR035530">
    <property type="entry name" value="PBSX_XtrA"/>
</dbReference>
<dbReference type="EMBL" id="JAUSTZ010000021">
    <property type="protein sequence ID" value="MDQ0228437.1"/>
    <property type="molecule type" value="Genomic_DNA"/>
</dbReference>
<keyword evidence="2" id="KW-1185">Reference proteome</keyword>
<accession>A0ABT9Z884</accession>
<gene>
    <name evidence="1" type="ORF">J2S02_004820</name>
</gene>
<sequence length="70" mass="7935">MNRLKNLEVCEETLQLTELPKIEEDKVIVMILDGFQGKARAFEAVHHGKTIIETAKGKAFKVSFDEGELF</sequence>
<comment type="caution">
    <text evidence="1">The sequence shown here is derived from an EMBL/GenBank/DDBJ whole genome shotgun (WGS) entry which is preliminary data.</text>
</comment>
<evidence type="ECO:0000313" key="1">
    <source>
        <dbReference type="EMBL" id="MDQ0228437.1"/>
    </source>
</evidence>
<dbReference type="RefSeq" id="WP_174880903.1">
    <property type="nucleotide sequence ID" value="NZ_CADEPK010000283.1"/>
</dbReference>
<dbReference type="Proteomes" id="UP001232245">
    <property type="component" value="Unassembled WGS sequence"/>
</dbReference>
<proteinExistence type="predicted"/>
<evidence type="ECO:0008006" key="3">
    <source>
        <dbReference type="Google" id="ProtNLM"/>
    </source>
</evidence>